<accession>A0ABT8LEP2</accession>
<dbReference type="PIRSF" id="PIRSF018266">
    <property type="entry name" value="FecR"/>
    <property type="match status" value="1"/>
</dbReference>
<sequence length="351" mass="40579">MKYKNYSVDDFLKDDFFVRWVKAPDQQSNKFWDKWLASHPEKTETLLHAKQIILSFKYTHTGELLDEEYAEIFENILKDQPEKPLLLYQIRNQLKSSFTKKLVAAAALVLIISGALLWQYMQNKLTVKDSVQQANYITKTNPKGIKSTLKLSDGSSVRLNAETSIYFPEKFSDSQRVVYLKGEAYFEVAEDNRRPFTVVSGDVETTVLGTEFNVSAYPGENEVKIAVAEGRVKVNEKTSGKDPAFSYILLPYEMATLRFDRQEFKKTRLESAEIFGWKEGIIHFQKASFEEVVTLLERWYGVKFMVGDQKKTMEGKFTGKFENQTLKEVLEAVSFSWEFSFEIKNKVVTIK</sequence>
<feature type="domain" description="Protein FecR C-terminal" evidence="3">
    <location>
        <begin position="282"/>
        <end position="350"/>
    </location>
</feature>
<dbReference type="PANTHER" id="PTHR30273:SF2">
    <property type="entry name" value="PROTEIN FECR"/>
    <property type="match status" value="1"/>
</dbReference>
<evidence type="ECO:0000259" key="2">
    <source>
        <dbReference type="Pfam" id="PF04773"/>
    </source>
</evidence>
<dbReference type="Gene3D" id="2.60.120.1440">
    <property type="match status" value="1"/>
</dbReference>
<protein>
    <submittedName>
        <fullName evidence="4">FecR domain-containing protein</fullName>
    </submittedName>
</protein>
<feature type="transmembrane region" description="Helical" evidence="1">
    <location>
        <begin position="102"/>
        <end position="121"/>
    </location>
</feature>
<organism evidence="4 5">
    <name type="scientific">Agaribacillus aureus</name>
    <dbReference type="NCBI Taxonomy" id="3051825"/>
    <lineage>
        <taxon>Bacteria</taxon>
        <taxon>Pseudomonadati</taxon>
        <taxon>Bacteroidota</taxon>
        <taxon>Cytophagia</taxon>
        <taxon>Cytophagales</taxon>
        <taxon>Splendidivirgaceae</taxon>
        <taxon>Agaribacillus</taxon>
    </lineage>
</organism>
<dbReference type="InterPro" id="IPR006860">
    <property type="entry name" value="FecR"/>
</dbReference>
<dbReference type="PANTHER" id="PTHR30273">
    <property type="entry name" value="PERIPLASMIC SIGNAL SENSOR AND SIGMA FACTOR ACTIVATOR FECR-RELATED"/>
    <property type="match status" value="1"/>
</dbReference>
<name>A0ABT8LEP2_9BACT</name>
<reference evidence="4" key="1">
    <citation type="submission" date="2023-06" db="EMBL/GenBank/DDBJ databases">
        <title>Genomic of Agaribacillus aureum.</title>
        <authorList>
            <person name="Wang G."/>
        </authorList>
    </citation>
    <scope>NUCLEOTIDE SEQUENCE</scope>
    <source>
        <strain evidence="4">BMA12</strain>
    </source>
</reference>
<evidence type="ECO:0000313" key="5">
    <source>
        <dbReference type="Proteomes" id="UP001172083"/>
    </source>
</evidence>
<evidence type="ECO:0000259" key="3">
    <source>
        <dbReference type="Pfam" id="PF16344"/>
    </source>
</evidence>
<dbReference type="InterPro" id="IPR032508">
    <property type="entry name" value="FecR_C"/>
</dbReference>
<proteinExistence type="predicted"/>
<gene>
    <name evidence="4" type="ORF">QQ020_29565</name>
</gene>
<dbReference type="Gene3D" id="3.55.50.30">
    <property type="match status" value="1"/>
</dbReference>
<keyword evidence="1" id="KW-1133">Transmembrane helix</keyword>
<dbReference type="Pfam" id="PF16344">
    <property type="entry name" value="FecR_C"/>
    <property type="match status" value="1"/>
</dbReference>
<dbReference type="Pfam" id="PF04773">
    <property type="entry name" value="FecR"/>
    <property type="match status" value="1"/>
</dbReference>
<keyword evidence="5" id="KW-1185">Reference proteome</keyword>
<dbReference type="Proteomes" id="UP001172083">
    <property type="component" value="Unassembled WGS sequence"/>
</dbReference>
<keyword evidence="1" id="KW-0812">Transmembrane</keyword>
<evidence type="ECO:0000313" key="4">
    <source>
        <dbReference type="EMBL" id="MDN5216253.1"/>
    </source>
</evidence>
<comment type="caution">
    <text evidence="4">The sequence shown here is derived from an EMBL/GenBank/DDBJ whole genome shotgun (WGS) entry which is preliminary data.</text>
</comment>
<keyword evidence="1" id="KW-0472">Membrane</keyword>
<feature type="domain" description="FecR protein" evidence="2">
    <location>
        <begin position="144"/>
        <end position="233"/>
    </location>
</feature>
<dbReference type="InterPro" id="IPR012373">
    <property type="entry name" value="Ferrdict_sens_TM"/>
</dbReference>
<evidence type="ECO:0000256" key="1">
    <source>
        <dbReference type="SAM" id="Phobius"/>
    </source>
</evidence>
<dbReference type="RefSeq" id="WP_346761590.1">
    <property type="nucleotide sequence ID" value="NZ_JAUJEB010000008.1"/>
</dbReference>
<dbReference type="EMBL" id="JAUJEB010000008">
    <property type="protein sequence ID" value="MDN5216253.1"/>
    <property type="molecule type" value="Genomic_DNA"/>
</dbReference>